<protein>
    <recommendedName>
        <fullName evidence="3">DNA-binding protein</fullName>
    </recommendedName>
</protein>
<evidence type="ECO:0000313" key="2">
    <source>
        <dbReference type="Proteomes" id="UP001205080"/>
    </source>
</evidence>
<name>A0ABD4TW83_9CORY</name>
<proteinExistence type="predicted"/>
<gene>
    <name evidence="1" type="ORF">KBX22_10000</name>
</gene>
<reference evidence="1 2" key="1">
    <citation type="submission" date="2021-04" db="EMBL/GenBank/DDBJ databases">
        <title>Corynebacterium genitalium sp. nov. and Corynebacterium genitalium sp. nov., two new species of the genus Corynebacterium.</title>
        <authorList>
            <person name="Jaen-Luchoro D."/>
            <person name="Pinyeiro-Iglesias B."/>
            <person name="Al-Shaer S."/>
            <person name="Karlsson R."/>
            <person name="Gonzales-Siles L."/>
            <person name="Cardew S."/>
            <person name="Jensie-Markopolous S."/>
            <person name="Ohlen M."/>
            <person name="Inganas E."/>
            <person name="Moore E.R.B."/>
        </authorList>
    </citation>
    <scope>NUCLEOTIDE SEQUENCE [LARGE SCALE GENOMIC DNA]</scope>
    <source>
        <strain evidence="1 2">CCUG 55013</strain>
    </source>
</reference>
<sequence>MTATMTLADIARMTGVARPAVNEWIRRFNAESASPFPAPYEEHDGRSYYAVADVQGWLRTTQLGHRATAVDDALFHSSLYQMLLSHPAHAALSLLQCSTGFEEPSLDSSTEVIDALTASYERAADSTPTAVSHADINEAAELVTEAAFTPAAVLARLAHDLGAQRQVLLSSRFSARVTSALKEALTVSGPAPLIIPTDEYSLGLVADLVRSLTEPMSLTIGYRKECAPASLFWAELACRNVEFLDVSEEIPSDSFIIHATPAQPEEAQEYFDGLQDWLDHLDDRGALLCVSSAGLLIEDSAAQSIRRRFLAPTETGALAPLRYSARLPRGIFPHRGQQQGAVWIFKRPNRAAVGNSADAPVVLADVPDVTAPGLISDWVTMLTTPDDALKHTFVRGRTLRAAAAWRSRTHSLDDSVFTSESTASAADLIHTAHQAGWDISSVGLEDTQPQVGMRADTESTRIEYRPWKAATNALTGVLQRLSGSRIAERDLAPEAVAKLELIGEPEILGSIPQGARCIDRLRLEDIAPRGTLTEPGDVVFIKSPRPRALIDEEGGRLVTAPAQALRCRTFRGRSHTPLEQVCIPYLVEKAINEAVSSELGSVYFPVLPRKNVEHLSTVEQQLGARRRQLVEQLRSIDVLRHNLTISIGTGAVTTAESRAQSPPG</sequence>
<organism evidence="1 2">
    <name type="scientific">Corynebacterium pseudogenitalium</name>
    <dbReference type="NCBI Taxonomy" id="38303"/>
    <lineage>
        <taxon>Bacteria</taxon>
        <taxon>Bacillati</taxon>
        <taxon>Actinomycetota</taxon>
        <taxon>Actinomycetes</taxon>
        <taxon>Mycobacteriales</taxon>
        <taxon>Corynebacteriaceae</taxon>
        <taxon>Corynebacterium</taxon>
    </lineage>
</organism>
<dbReference type="Proteomes" id="UP001205080">
    <property type="component" value="Unassembled WGS sequence"/>
</dbReference>
<evidence type="ECO:0000313" key="1">
    <source>
        <dbReference type="EMBL" id="MCQ4615056.1"/>
    </source>
</evidence>
<dbReference type="AlphaFoldDB" id="A0ABD4TW83"/>
<accession>A0ABD4TW83</accession>
<comment type="caution">
    <text evidence="1">The sequence shown here is derived from an EMBL/GenBank/DDBJ whole genome shotgun (WGS) entry which is preliminary data.</text>
</comment>
<evidence type="ECO:0008006" key="3">
    <source>
        <dbReference type="Google" id="ProtNLM"/>
    </source>
</evidence>
<dbReference type="EMBL" id="JAGPYW010000016">
    <property type="protein sequence ID" value="MCQ4615056.1"/>
    <property type="molecule type" value="Genomic_DNA"/>
</dbReference>
<dbReference type="RefSeq" id="WP_256001364.1">
    <property type="nucleotide sequence ID" value="NZ_JAGPYW010000016.1"/>
</dbReference>